<protein>
    <submittedName>
        <fullName evidence="1">Uncharacterized protein</fullName>
    </submittedName>
</protein>
<dbReference type="AlphaFoldDB" id="A0A1T5A9G0"/>
<keyword evidence="2" id="KW-1185">Reference proteome</keyword>
<evidence type="ECO:0000313" key="2">
    <source>
        <dbReference type="Proteomes" id="UP000189981"/>
    </source>
</evidence>
<evidence type="ECO:0000313" key="1">
    <source>
        <dbReference type="EMBL" id="SKB31540.1"/>
    </source>
</evidence>
<reference evidence="2" key="1">
    <citation type="submission" date="2017-02" db="EMBL/GenBank/DDBJ databases">
        <authorList>
            <person name="Varghese N."/>
            <person name="Submissions S."/>
        </authorList>
    </citation>
    <scope>NUCLEOTIDE SEQUENCE [LARGE SCALE GENOMIC DNA]</scope>
    <source>
        <strain evidence="2">DSM 22385</strain>
    </source>
</reference>
<dbReference type="STRING" id="572036.SAMN05661099_0480"/>
<proteinExistence type="predicted"/>
<dbReference type="Gene3D" id="3.30.70.100">
    <property type="match status" value="1"/>
</dbReference>
<dbReference type="Proteomes" id="UP000189981">
    <property type="component" value="Unassembled WGS sequence"/>
</dbReference>
<accession>A0A1T5A9G0</accession>
<dbReference type="RefSeq" id="WP_079701029.1">
    <property type="nucleotide sequence ID" value="NZ_FUYR01000001.1"/>
</dbReference>
<sequence>MVFITNLIYINPGQEQVFDEFEKIAIPIMSKYKGKMLARIRPGKDAFIEQSIESPYEIHLGEFESEEDFNAFLKDDERKQFLHLKEKAIRSTVLVTGRRAGI</sequence>
<dbReference type="InterPro" id="IPR011008">
    <property type="entry name" value="Dimeric_a/b-barrel"/>
</dbReference>
<dbReference type="EMBL" id="FUYR01000001">
    <property type="protein sequence ID" value="SKB31540.1"/>
    <property type="molecule type" value="Genomic_DNA"/>
</dbReference>
<dbReference type="OrthoDB" id="675824at2"/>
<gene>
    <name evidence="1" type="ORF">SAMN05661099_0480</name>
</gene>
<name>A0A1T5A9G0_9SPHI</name>
<organism evidence="1 2">
    <name type="scientific">Daejeonella lutea</name>
    <dbReference type="NCBI Taxonomy" id="572036"/>
    <lineage>
        <taxon>Bacteria</taxon>
        <taxon>Pseudomonadati</taxon>
        <taxon>Bacteroidota</taxon>
        <taxon>Sphingobacteriia</taxon>
        <taxon>Sphingobacteriales</taxon>
        <taxon>Sphingobacteriaceae</taxon>
        <taxon>Daejeonella</taxon>
    </lineage>
</organism>
<dbReference type="SUPFAM" id="SSF54909">
    <property type="entry name" value="Dimeric alpha+beta barrel"/>
    <property type="match status" value="1"/>
</dbReference>